<reference evidence="1" key="1">
    <citation type="submission" date="2016-04" db="EMBL/GenBank/DDBJ databases">
        <authorList>
            <person name="Tabuchi Yagui T.R."/>
        </authorList>
    </citation>
    <scope>NUCLEOTIDE SEQUENCE [LARGE SCALE GENOMIC DNA]</scope>
    <source>
        <strain evidence="1">NIES-26</strain>
    </source>
</reference>
<dbReference type="AlphaFoldDB" id="A0A367R3X9"/>
<dbReference type="EMBL" id="LXQD01000247">
    <property type="protein sequence ID" value="RCJ30899.1"/>
    <property type="molecule type" value="Genomic_DNA"/>
</dbReference>
<gene>
    <name evidence="1" type="ORF">A6770_20445</name>
</gene>
<dbReference type="Proteomes" id="UP000252107">
    <property type="component" value="Unassembled WGS sequence"/>
</dbReference>
<comment type="caution">
    <text evidence="1">The sequence shown here is derived from an EMBL/GenBank/DDBJ whole genome shotgun (WGS) entry which is preliminary data.</text>
</comment>
<name>A0A367R3X9_9NOSO</name>
<accession>A0A367R3X9</accession>
<protein>
    <submittedName>
        <fullName evidence="1">Uncharacterized protein</fullName>
    </submittedName>
</protein>
<evidence type="ECO:0000313" key="1">
    <source>
        <dbReference type="EMBL" id="RCJ30899.1"/>
    </source>
</evidence>
<keyword evidence="2" id="KW-1185">Reference proteome</keyword>
<evidence type="ECO:0000313" key="2">
    <source>
        <dbReference type="Proteomes" id="UP000252107"/>
    </source>
</evidence>
<proteinExistence type="predicted"/>
<sequence>MPLFRQDVDFFFEEFIKVTTGGGGDASVWVVGSYQGEYILTVIDKKVDSLTIDDIADKPAFFLIHDLMKFSPEWEYNKAALALANKLAKFNLKKTDN</sequence>
<organism evidence="1 2">
    <name type="scientific">Nostoc minutum NIES-26</name>
    <dbReference type="NCBI Taxonomy" id="1844469"/>
    <lineage>
        <taxon>Bacteria</taxon>
        <taxon>Bacillati</taxon>
        <taxon>Cyanobacteriota</taxon>
        <taxon>Cyanophyceae</taxon>
        <taxon>Nostocales</taxon>
        <taxon>Nostocaceae</taxon>
        <taxon>Nostoc</taxon>
    </lineage>
</organism>